<comment type="caution">
    <text evidence="1">The sequence shown here is derived from an EMBL/GenBank/DDBJ whole genome shotgun (WGS) entry which is preliminary data.</text>
</comment>
<evidence type="ECO:0000313" key="1">
    <source>
        <dbReference type="EMBL" id="MBA8879153.1"/>
    </source>
</evidence>
<sequence length="157" mass="17086">MGTLAAHKDQPLAPKSELGWEDLTPYPRVFKLSHAQRYKHFIKKSVETYTVYTINVGANSIVVNNVAGTSMCCPLWPAAIFAELWMGPSAQGAAALFNPFLPALKQRGLKAGICFDRATCGPVEPANKVIADIKSEIQAGFSYQIQCVWNTDAAIAQ</sequence>
<proteinExistence type="predicted"/>
<dbReference type="Proteomes" id="UP000549052">
    <property type="component" value="Unassembled WGS sequence"/>
</dbReference>
<dbReference type="AlphaFoldDB" id="A0A839EG53"/>
<name>A0A839EG53_9HYPH</name>
<protein>
    <submittedName>
        <fullName evidence="1">Uncharacterized protein</fullName>
    </submittedName>
</protein>
<organism evidence="1 2">
    <name type="scientific">Phyllobacterium myrsinacearum</name>
    <dbReference type="NCBI Taxonomy" id="28101"/>
    <lineage>
        <taxon>Bacteria</taxon>
        <taxon>Pseudomonadati</taxon>
        <taxon>Pseudomonadota</taxon>
        <taxon>Alphaproteobacteria</taxon>
        <taxon>Hyphomicrobiales</taxon>
        <taxon>Phyllobacteriaceae</taxon>
        <taxon>Phyllobacterium</taxon>
    </lineage>
</organism>
<accession>A0A839EG53</accession>
<keyword evidence="2" id="KW-1185">Reference proteome</keyword>
<dbReference type="EMBL" id="JACGXN010000003">
    <property type="protein sequence ID" value="MBA8879153.1"/>
    <property type="molecule type" value="Genomic_DNA"/>
</dbReference>
<gene>
    <name evidence="1" type="ORF">FHW16_002871</name>
</gene>
<dbReference type="RefSeq" id="WP_182549804.1">
    <property type="nucleotide sequence ID" value="NZ_JACGXN010000003.1"/>
</dbReference>
<evidence type="ECO:0000313" key="2">
    <source>
        <dbReference type="Proteomes" id="UP000549052"/>
    </source>
</evidence>
<reference evidence="1 2" key="1">
    <citation type="submission" date="2020-07" db="EMBL/GenBank/DDBJ databases">
        <title>Genomic Encyclopedia of Type Strains, Phase IV (KMG-V): Genome sequencing to study the core and pangenomes of soil and plant-associated prokaryotes.</title>
        <authorList>
            <person name="Whitman W."/>
        </authorList>
    </citation>
    <scope>NUCLEOTIDE SEQUENCE [LARGE SCALE GENOMIC DNA]</scope>
    <source>
        <strain evidence="1 2">AN3</strain>
    </source>
</reference>